<dbReference type="Proteomes" id="UP000664859">
    <property type="component" value="Unassembled WGS sequence"/>
</dbReference>
<organism evidence="1 2">
    <name type="scientific">Tribonema minus</name>
    <dbReference type="NCBI Taxonomy" id="303371"/>
    <lineage>
        <taxon>Eukaryota</taxon>
        <taxon>Sar</taxon>
        <taxon>Stramenopiles</taxon>
        <taxon>Ochrophyta</taxon>
        <taxon>PX clade</taxon>
        <taxon>Xanthophyceae</taxon>
        <taxon>Tribonematales</taxon>
        <taxon>Tribonemataceae</taxon>
        <taxon>Tribonema</taxon>
    </lineage>
</organism>
<accession>A0A835YUY3</accession>
<dbReference type="EMBL" id="JAFCMP010000335">
    <property type="protein sequence ID" value="KAG5181168.1"/>
    <property type="molecule type" value="Genomic_DNA"/>
</dbReference>
<protein>
    <submittedName>
        <fullName evidence="1">Uncharacterized protein</fullName>
    </submittedName>
</protein>
<comment type="caution">
    <text evidence="1">The sequence shown here is derived from an EMBL/GenBank/DDBJ whole genome shotgun (WGS) entry which is preliminary data.</text>
</comment>
<gene>
    <name evidence="1" type="ORF">JKP88DRAFT_279023</name>
</gene>
<proteinExistence type="predicted"/>
<sequence>MFAPRRDPEEGVHEHGGRRLLPEEGWSLNRAIHDTAAPTVKDTSRRFVVKLTMEGDITAMQERPLSLPPSLVRLELAGFTGDRSHQDIIRIVFTSMAGRRLLPEEGWSLSRAIHDTAAPIVKVRLEAGGVPIAMAHHLLEDTARKLIVELTMEGDFTEIQARPLSLPPSLVQLELAGFRGELGPAPSGLRKLSLCAYCEDGDKIIPHPPLADINDGDAMQNLLQEMAELIRAFNELPPSLRVLKLHKYEHPLPPLPDTLETLVLDECTGHIAQLPNSVRSLSLYWRPPRPAPPLPARWPAHLEHLTYWSCALDAGSQIQ</sequence>
<evidence type="ECO:0000313" key="1">
    <source>
        <dbReference type="EMBL" id="KAG5181168.1"/>
    </source>
</evidence>
<name>A0A835YUY3_9STRA</name>
<dbReference type="AlphaFoldDB" id="A0A835YUY3"/>
<reference evidence="1" key="1">
    <citation type="submission" date="2021-02" db="EMBL/GenBank/DDBJ databases">
        <title>First Annotated Genome of the Yellow-green Alga Tribonema minus.</title>
        <authorList>
            <person name="Mahan K.M."/>
        </authorList>
    </citation>
    <scope>NUCLEOTIDE SEQUENCE</scope>
    <source>
        <strain evidence="1">UTEX B ZZ1240</strain>
    </source>
</reference>
<keyword evidence="2" id="KW-1185">Reference proteome</keyword>
<evidence type="ECO:0000313" key="2">
    <source>
        <dbReference type="Proteomes" id="UP000664859"/>
    </source>
</evidence>